<keyword evidence="3" id="KW-1185">Reference proteome</keyword>
<comment type="caution">
    <text evidence="1">The sequence shown here is derived from an EMBL/GenBank/DDBJ whole genome shotgun (WGS) entry which is preliminary data.</text>
</comment>
<evidence type="ECO:0000313" key="3">
    <source>
        <dbReference type="Proteomes" id="UP001152797"/>
    </source>
</evidence>
<dbReference type="AlphaFoldDB" id="A0A9P1DVD3"/>
<name>A0A9P1DVD3_9DINO</name>
<dbReference type="EMBL" id="CAMXCT020006579">
    <property type="protein sequence ID" value="CAL1169725.1"/>
    <property type="molecule type" value="Genomic_DNA"/>
</dbReference>
<gene>
    <name evidence="1" type="ORF">C1SCF055_LOCUS41101</name>
</gene>
<organism evidence="1">
    <name type="scientific">Cladocopium goreaui</name>
    <dbReference type="NCBI Taxonomy" id="2562237"/>
    <lineage>
        <taxon>Eukaryota</taxon>
        <taxon>Sar</taxon>
        <taxon>Alveolata</taxon>
        <taxon>Dinophyceae</taxon>
        <taxon>Suessiales</taxon>
        <taxon>Symbiodiniaceae</taxon>
        <taxon>Cladocopium</taxon>
    </lineage>
</organism>
<dbReference type="Proteomes" id="UP001152797">
    <property type="component" value="Unassembled WGS sequence"/>
</dbReference>
<evidence type="ECO:0000313" key="2">
    <source>
        <dbReference type="EMBL" id="CAL1169725.1"/>
    </source>
</evidence>
<dbReference type="EMBL" id="CAMXCT030006579">
    <property type="protein sequence ID" value="CAL4803662.1"/>
    <property type="molecule type" value="Genomic_DNA"/>
</dbReference>
<accession>A0A9P1DVD3</accession>
<reference evidence="2" key="2">
    <citation type="submission" date="2024-04" db="EMBL/GenBank/DDBJ databases">
        <authorList>
            <person name="Chen Y."/>
            <person name="Shah S."/>
            <person name="Dougan E. K."/>
            <person name="Thang M."/>
            <person name="Chan C."/>
        </authorList>
    </citation>
    <scope>NUCLEOTIDE SEQUENCE [LARGE SCALE GENOMIC DNA]</scope>
</reference>
<protein>
    <submittedName>
        <fullName evidence="1">Uncharacterized protein</fullName>
    </submittedName>
</protein>
<reference evidence="1" key="1">
    <citation type="submission" date="2022-10" db="EMBL/GenBank/DDBJ databases">
        <authorList>
            <person name="Chen Y."/>
            <person name="Dougan E. K."/>
            <person name="Chan C."/>
            <person name="Rhodes N."/>
            <person name="Thang M."/>
        </authorList>
    </citation>
    <scope>NUCLEOTIDE SEQUENCE</scope>
</reference>
<dbReference type="EMBL" id="CAMXCT010006579">
    <property type="protein sequence ID" value="CAI4016350.1"/>
    <property type="molecule type" value="Genomic_DNA"/>
</dbReference>
<sequence length="105" mass="11659">MTSTSTKEQEDGCWKLILETTRTSDASQDEYKYKISVVHLPTGRTVKTLTGSDVMTKFGEFGDGYKRPELVRGKKDGKDIVQLKVLACKNGDDEVFVLKEPAAKA</sequence>
<proteinExistence type="predicted"/>
<evidence type="ECO:0000313" key="1">
    <source>
        <dbReference type="EMBL" id="CAI4016350.1"/>
    </source>
</evidence>